<organism evidence="2">
    <name type="scientific">Tetraselmis sp. GSL018</name>
    <dbReference type="NCBI Taxonomy" id="582737"/>
    <lineage>
        <taxon>Eukaryota</taxon>
        <taxon>Viridiplantae</taxon>
        <taxon>Chlorophyta</taxon>
        <taxon>core chlorophytes</taxon>
        <taxon>Chlorodendrophyceae</taxon>
        <taxon>Chlorodendrales</taxon>
        <taxon>Chlorodendraceae</taxon>
        <taxon>Tetraselmis</taxon>
    </lineage>
</organism>
<feature type="non-terminal residue" evidence="2">
    <location>
        <position position="50"/>
    </location>
</feature>
<proteinExistence type="predicted"/>
<protein>
    <submittedName>
        <fullName evidence="2">Uncharacterized protein</fullName>
    </submittedName>
</protein>
<dbReference type="AlphaFoldDB" id="A0A061RVT4"/>
<reference evidence="2" key="1">
    <citation type="submission" date="2014-05" db="EMBL/GenBank/DDBJ databases">
        <title>The transcriptome of the halophilic microalga Tetraselmis sp. GSL018 isolated from the Great Salt Lake, Utah.</title>
        <authorList>
            <person name="Jinkerson R.E."/>
            <person name="D'Adamo S."/>
            <person name="Posewitz M.C."/>
        </authorList>
    </citation>
    <scope>NUCLEOTIDE SEQUENCE</scope>
    <source>
        <strain evidence="2">GSL018</strain>
    </source>
</reference>
<feature type="region of interest" description="Disordered" evidence="1">
    <location>
        <begin position="1"/>
        <end position="37"/>
    </location>
</feature>
<name>A0A061RVT4_9CHLO</name>
<evidence type="ECO:0000313" key="2">
    <source>
        <dbReference type="EMBL" id="JAC76992.1"/>
    </source>
</evidence>
<accession>A0A061RVT4</accession>
<sequence>MHPPLGPRPEPTHITQETHRGASLRPPPSPPYGGTRAQVLQELRETPDCG</sequence>
<evidence type="ECO:0000256" key="1">
    <source>
        <dbReference type="SAM" id="MobiDB-lite"/>
    </source>
</evidence>
<gene>
    <name evidence="2" type="ORF">TSPGSL018_18742</name>
</gene>
<dbReference type="EMBL" id="GBEZ01008554">
    <property type="protein sequence ID" value="JAC76992.1"/>
    <property type="molecule type" value="Transcribed_RNA"/>
</dbReference>